<feature type="domain" description="RNase H type-1" evidence="1">
    <location>
        <begin position="30"/>
        <end position="93"/>
    </location>
</feature>
<dbReference type="Proteomes" id="UP001311915">
    <property type="component" value="Unassembled WGS sequence"/>
</dbReference>
<comment type="caution">
    <text evidence="2">The sequence shown here is derived from an EMBL/GenBank/DDBJ whole genome shotgun (WGS) entry which is preliminary data.</text>
</comment>
<dbReference type="InterPro" id="IPR053151">
    <property type="entry name" value="RNase_H-like"/>
</dbReference>
<evidence type="ECO:0000313" key="3">
    <source>
        <dbReference type="Proteomes" id="UP001311915"/>
    </source>
</evidence>
<gene>
    <name evidence="2" type="ORF">R3W88_024711</name>
</gene>
<dbReference type="InterPro" id="IPR012337">
    <property type="entry name" value="RNaseH-like_sf"/>
</dbReference>
<dbReference type="PANTHER" id="PTHR47723:SF19">
    <property type="entry name" value="POLYNUCLEOTIDYL TRANSFERASE, RIBONUCLEASE H-LIKE SUPERFAMILY PROTEIN"/>
    <property type="match status" value="1"/>
</dbReference>
<dbReference type="Pfam" id="PF13456">
    <property type="entry name" value="RVT_3"/>
    <property type="match status" value="1"/>
</dbReference>
<dbReference type="InterPro" id="IPR036397">
    <property type="entry name" value="RNaseH_sf"/>
</dbReference>
<dbReference type="EMBL" id="JAWPEI010000003">
    <property type="protein sequence ID" value="KAK4731723.1"/>
    <property type="molecule type" value="Genomic_DNA"/>
</dbReference>
<dbReference type="Gene3D" id="3.30.420.10">
    <property type="entry name" value="Ribonuclease H-like superfamily/Ribonuclease H"/>
    <property type="match status" value="1"/>
</dbReference>
<sequence length="105" mass="11899">MWRTIKSGIQSFSCSMILWMKPDSDWVKLNFDGCCNGNSETSDGSGIIRNHNGYFLITSADFYGYCSNNMVEAKALAQRLKICVDEGTPNFKVKPKRNQFVINDE</sequence>
<name>A0AAV9M0Y5_9SOLN</name>
<evidence type="ECO:0000259" key="1">
    <source>
        <dbReference type="Pfam" id="PF13456"/>
    </source>
</evidence>
<evidence type="ECO:0000313" key="2">
    <source>
        <dbReference type="EMBL" id="KAK4731723.1"/>
    </source>
</evidence>
<reference evidence="2 3" key="1">
    <citation type="submission" date="2023-10" db="EMBL/GenBank/DDBJ databases">
        <title>Genome-Wide Identification Analysis in wild type Solanum Pinnatisectum Reveals Some Genes Defensing Phytophthora Infestans.</title>
        <authorList>
            <person name="Sun C."/>
        </authorList>
    </citation>
    <scope>NUCLEOTIDE SEQUENCE [LARGE SCALE GENOMIC DNA]</scope>
    <source>
        <strain evidence="2">LQN</strain>
        <tissue evidence="2">Leaf</tissue>
    </source>
</reference>
<dbReference type="GO" id="GO:0003676">
    <property type="term" value="F:nucleic acid binding"/>
    <property type="evidence" value="ECO:0007669"/>
    <property type="project" value="InterPro"/>
</dbReference>
<dbReference type="AlphaFoldDB" id="A0AAV9M0Y5"/>
<organism evidence="2 3">
    <name type="scientific">Solanum pinnatisectum</name>
    <name type="common">tansyleaf nightshade</name>
    <dbReference type="NCBI Taxonomy" id="50273"/>
    <lineage>
        <taxon>Eukaryota</taxon>
        <taxon>Viridiplantae</taxon>
        <taxon>Streptophyta</taxon>
        <taxon>Embryophyta</taxon>
        <taxon>Tracheophyta</taxon>
        <taxon>Spermatophyta</taxon>
        <taxon>Magnoliopsida</taxon>
        <taxon>eudicotyledons</taxon>
        <taxon>Gunneridae</taxon>
        <taxon>Pentapetalae</taxon>
        <taxon>asterids</taxon>
        <taxon>lamiids</taxon>
        <taxon>Solanales</taxon>
        <taxon>Solanaceae</taxon>
        <taxon>Solanoideae</taxon>
        <taxon>Solaneae</taxon>
        <taxon>Solanum</taxon>
    </lineage>
</organism>
<accession>A0AAV9M0Y5</accession>
<protein>
    <recommendedName>
        <fullName evidence="1">RNase H type-1 domain-containing protein</fullName>
    </recommendedName>
</protein>
<keyword evidence="3" id="KW-1185">Reference proteome</keyword>
<proteinExistence type="predicted"/>
<dbReference type="PANTHER" id="PTHR47723">
    <property type="entry name" value="OS05G0353850 PROTEIN"/>
    <property type="match status" value="1"/>
</dbReference>
<dbReference type="InterPro" id="IPR002156">
    <property type="entry name" value="RNaseH_domain"/>
</dbReference>
<dbReference type="GO" id="GO:0004523">
    <property type="term" value="F:RNA-DNA hybrid ribonuclease activity"/>
    <property type="evidence" value="ECO:0007669"/>
    <property type="project" value="InterPro"/>
</dbReference>
<dbReference type="SUPFAM" id="SSF53098">
    <property type="entry name" value="Ribonuclease H-like"/>
    <property type="match status" value="1"/>
</dbReference>